<evidence type="ECO:0000256" key="2">
    <source>
        <dbReference type="ARBA" id="ARBA00022723"/>
    </source>
</evidence>
<keyword evidence="1" id="KW-0001">2Fe-2S</keyword>
<keyword evidence="9" id="KW-1185">Reference proteome</keyword>
<dbReference type="SUPFAM" id="SSF50022">
    <property type="entry name" value="ISP domain"/>
    <property type="match status" value="1"/>
</dbReference>
<dbReference type="RefSeq" id="WP_167119487.1">
    <property type="nucleotide sequence ID" value="NZ_JAANOU010000001.1"/>
</dbReference>
<keyword evidence="3 8" id="KW-0560">Oxidoreductase</keyword>
<feature type="domain" description="Rieske" evidence="7">
    <location>
        <begin position="13"/>
        <end position="114"/>
    </location>
</feature>
<evidence type="ECO:0000256" key="5">
    <source>
        <dbReference type="ARBA" id="ARBA00023014"/>
    </source>
</evidence>
<gene>
    <name evidence="8" type="ORF">FHX46_004896</name>
</gene>
<dbReference type="GO" id="GO:0106316">
    <property type="term" value="F:nitrite reductase (NADH) activity"/>
    <property type="evidence" value="ECO:0007669"/>
    <property type="project" value="UniProtKB-EC"/>
</dbReference>
<sequence length="116" mass="12407">MTAVEEKHATGVVEICPVDRLVPGRGVAALLPGGRQVAIFRTATGEVHALSNMDPFTRAAVLSRGIVGDVRGVPHVASPMLKHRFELATGYCLDDETVAVRTYPVRVVEGVVYLQA</sequence>
<dbReference type="PROSITE" id="PS51300">
    <property type="entry name" value="NIRD"/>
    <property type="match status" value="1"/>
</dbReference>
<dbReference type="InterPro" id="IPR012748">
    <property type="entry name" value="Rieske-like_NirD"/>
</dbReference>
<keyword evidence="4" id="KW-0408">Iron</keyword>
<evidence type="ECO:0000256" key="6">
    <source>
        <dbReference type="ARBA" id="ARBA00023063"/>
    </source>
</evidence>
<dbReference type="EMBL" id="JAANOU010000001">
    <property type="protein sequence ID" value="NIH82366.1"/>
    <property type="molecule type" value="Genomic_DNA"/>
</dbReference>
<organism evidence="8 9">
    <name type="scientific">Amycolatopsis viridis</name>
    <dbReference type="NCBI Taxonomy" id="185678"/>
    <lineage>
        <taxon>Bacteria</taxon>
        <taxon>Bacillati</taxon>
        <taxon>Actinomycetota</taxon>
        <taxon>Actinomycetes</taxon>
        <taxon>Pseudonocardiales</taxon>
        <taxon>Pseudonocardiaceae</taxon>
        <taxon>Amycolatopsis</taxon>
    </lineage>
</organism>
<reference evidence="8 9" key="1">
    <citation type="submission" date="2020-03" db="EMBL/GenBank/DDBJ databases">
        <title>Sequencing the genomes of 1000 actinobacteria strains.</title>
        <authorList>
            <person name="Klenk H.-P."/>
        </authorList>
    </citation>
    <scope>NUCLEOTIDE SEQUENCE [LARGE SCALE GENOMIC DNA]</scope>
    <source>
        <strain evidence="8 9">DSM 45668</strain>
    </source>
</reference>
<evidence type="ECO:0000256" key="3">
    <source>
        <dbReference type="ARBA" id="ARBA00023002"/>
    </source>
</evidence>
<accession>A0ABX0SZG9</accession>
<dbReference type="NCBIfam" id="TIGR02378">
    <property type="entry name" value="nirD_assim_sml"/>
    <property type="match status" value="1"/>
</dbReference>
<evidence type="ECO:0000313" key="8">
    <source>
        <dbReference type="EMBL" id="NIH82366.1"/>
    </source>
</evidence>
<protein>
    <submittedName>
        <fullName evidence="8">Nitrite reductase (NADH) small subunit</fullName>
        <ecNumber evidence="8">1.7.1.15</ecNumber>
    </submittedName>
</protein>
<evidence type="ECO:0000256" key="1">
    <source>
        <dbReference type="ARBA" id="ARBA00022714"/>
    </source>
</evidence>
<dbReference type="PANTHER" id="PTHR40562:SF1">
    <property type="entry name" value="NITRITE REDUCTASE (NADH) SMALL SUBUNIT"/>
    <property type="match status" value="1"/>
</dbReference>
<comment type="caution">
    <text evidence="8">The sequence shown here is derived from an EMBL/GenBank/DDBJ whole genome shotgun (WGS) entry which is preliminary data.</text>
</comment>
<evidence type="ECO:0000313" key="9">
    <source>
        <dbReference type="Proteomes" id="UP000754495"/>
    </source>
</evidence>
<dbReference type="EC" id="1.7.1.15" evidence="8"/>
<dbReference type="Pfam" id="PF13806">
    <property type="entry name" value="Rieske_2"/>
    <property type="match status" value="1"/>
</dbReference>
<dbReference type="InterPro" id="IPR017881">
    <property type="entry name" value="NirD"/>
</dbReference>
<dbReference type="CDD" id="cd03529">
    <property type="entry name" value="Rieske_NirD"/>
    <property type="match status" value="1"/>
</dbReference>
<dbReference type="Gene3D" id="2.102.10.10">
    <property type="entry name" value="Rieske [2Fe-2S] iron-sulphur domain"/>
    <property type="match status" value="1"/>
</dbReference>
<proteinExistence type="predicted"/>
<evidence type="ECO:0000256" key="4">
    <source>
        <dbReference type="ARBA" id="ARBA00023004"/>
    </source>
</evidence>
<evidence type="ECO:0000259" key="7">
    <source>
        <dbReference type="PROSITE" id="PS51296"/>
    </source>
</evidence>
<dbReference type="PANTHER" id="PTHR40562">
    <property type="match status" value="1"/>
</dbReference>
<keyword evidence="2" id="KW-0479">Metal-binding</keyword>
<keyword evidence="6" id="KW-0534">Nitrate assimilation</keyword>
<dbReference type="InterPro" id="IPR036922">
    <property type="entry name" value="Rieske_2Fe-2S_sf"/>
</dbReference>
<dbReference type="Proteomes" id="UP000754495">
    <property type="component" value="Unassembled WGS sequence"/>
</dbReference>
<name>A0ABX0SZG9_9PSEU</name>
<keyword evidence="5" id="KW-0411">Iron-sulfur</keyword>
<dbReference type="InterPro" id="IPR017941">
    <property type="entry name" value="Rieske_2Fe-2S"/>
</dbReference>
<dbReference type="PROSITE" id="PS51296">
    <property type="entry name" value="RIESKE"/>
    <property type="match status" value="1"/>
</dbReference>